<name>X6LLY8_RETFI</name>
<dbReference type="AlphaFoldDB" id="X6LLY8"/>
<proteinExistence type="predicted"/>
<reference evidence="1 2" key="1">
    <citation type="journal article" date="2013" name="Curr. Biol.">
        <title>The Genome of the Foraminiferan Reticulomyxa filosa.</title>
        <authorList>
            <person name="Glockner G."/>
            <person name="Hulsmann N."/>
            <person name="Schleicher M."/>
            <person name="Noegel A.A."/>
            <person name="Eichinger L."/>
            <person name="Gallinger C."/>
            <person name="Pawlowski J."/>
            <person name="Sierra R."/>
            <person name="Euteneuer U."/>
            <person name="Pillet L."/>
            <person name="Moustafa A."/>
            <person name="Platzer M."/>
            <person name="Groth M."/>
            <person name="Szafranski K."/>
            <person name="Schliwa M."/>
        </authorList>
    </citation>
    <scope>NUCLEOTIDE SEQUENCE [LARGE SCALE GENOMIC DNA]</scope>
</reference>
<accession>X6LLY8</accession>
<comment type="caution">
    <text evidence="1">The sequence shown here is derived from an EMBL/GenBank/DDBJ whole genome shotgun (WGS) entry which is preliminary data.</text>
</comment>
<dbReference type="EMBL" id="ASPP01036547">
    <property type="protein sequence ID" value="ETO02167.1"/>
    <property type="molecule type" value="Genomic_DNA"/>
</dbReference>
<gene>
    <name evidence="1" type="ORF">RFI_35269</name>
</gene>
<organism evidence="1 2">
    <name type="scientific">Reticulomyxa filosa</name>
    <dbReference type="NCBI Taxonomy" id="46433"/>
    <lineage>
        <taxon>Eukaryota</taxon>
        <taxon>Sar</taxon>
        <taxon>Rhizaria</taxon>
        <taxon>Retaria</taxon>
        <taxon>Foraminifera</taxon>
        <taxon>Monothalamids</taxon>
        <taxon>Reticulomyxidae</taxon>
        <taxon>Reticulomyxa</taxon>
    </lineage>
</organism>
<evidence type="ECO:0000313" key="1">
    <source>
        <dbReference type="EMBL" id="ETO02167.1"/>
    </source>
</evidence>
<protein>
    <submittedName>
        <fullName evidence="1">Uncharacterized protein</fullName>
    </submittedName>
</protein>
<sequence>NKEYVGNCFDVFVKKGEAVKVGQMFQKSYTKPNKSTKNSITQIYRSEETDLAVIIKECEYLGKIEVPFPKDFDDIEDRSFTRFYFGESLIRVTVTIKGKEYVEQEVQIKYDFDDLSLDALG</sequence>
<feature type="non-terminal residue" evidence="1">
    <location>
        <position position="1"/>
    </location>
</feature>
<dbReference type="Proteomes" id="UP000023152">
    <property type="component" value="Unassembled WGS sequence"/>
</dbReference>
<evidence type="ECO:0000313" key="2">
    <source>
        <dbReference type="Proteomes" id="UP000023152"/>
    </source>
</evidence>
<keyword evidence="2" id="KW-1185">Reference proteome</keyword>